<feature type="domain" description="L,D-TPase catalytic" evidence="8">
    <location>
        <begin position="102"/>
        <end position="210"/>
    </location>
</feature>
<protein>
    <recommendedName>
        <fullName evidence="8">L,D-TPase catalytic domain-containing protein</fullName>
    </recommendedName>
</protein>
<evidence type="ECO:0000256" key="3">
    <source>
        <dbReference type="ARBA" id="ARBA00022679"/>
    </source>
</evidence>
<dbReference type="Gene3D" id="2.40.440.10">
    <property type="entry name" value="L,D-transpeptidase catalytic domain-like"/>
    <property type="match status" value="1"/>
</dbReference>
<evidence type="ECO:0000256" key="1">
    <source>
        <dbReference type="ARBA" id="ARBA00004752"/>
    </source>
</evidence>
<reference evidence="10" key="1">
    <citation type="submission" date="2016-01" db="EMBL/GenBank/DDBJ databases">
        <title>Draft genome of Chromobacterium sp. F49.</title>
        <authorList>
            <person name="Hong K.W."/>
        </authorList>
    </citation>
    <scope>NUCLEOTIDE SEQUENCE [LARGE SCALE GENOMIC DNA]</scope>
    <source>
        <strain evidence="10">CN3</strain>
    </source>
</reference>
<dbReference type="InterPro" id="IPR005490">
    <property type="entry name" value="LD_TPept_cat_dom"/>
</dbReference>
<evidence type="ECO:0000256" key="7">
    <source>
        <dbReference type="PROSITE-ProRule" id="PRU01373"/>
    </source>
</evidence>
<proteinExistence type="inferred from homology"/>
<dbReference type="PROSITE" id="PS52029">
    <property type="entry name" value="LD_TPASE"/>
    <property type="match status" value="1"/>
</dbReference>
<feature type="active site" description="Nucleophile" evidence="7">
    <location>
        <position position="186"/>
    </location>
</feature>
<comment type="similarity">
    <text evidence="2">Belongs to the YkuD family.</text>
</comment>
<gene>
    <name evidence="9" type="ORF">AVT10_08510</name>
</gene>
<dbReference type="SUPFAM" id="SSF141523">
    <property type="entry name" value="L,D-transpeptidase catalytic domain-like"/>
    <property type="match status" value="1"/>
</dbReference>
<feature type="active site" description="Proton donor/acceptor" evidence="7">
    <location>
        <position position="173"/>
    </location>
</feature>
<evidence type="ECO:0000256" key="4">
    <source>
        <dbReference type="ARBA" id="ARBA00022960"/>
    </source>
</evidence>
<comment type="caution">
    <text evidence="9">The sequence shown here is derived from an EMBL/GenBank/DDBJ whole genome shotgun (WGS) entry which is preliminary data.</text>
</comment>
<dbReference type="InterPro" id="IPR038063">
    <property type="entry name" value="Transpep_catalytic_dom"/>
</dbReference>
<name>A0ABR5Y838_9SPHN</name>
<dbReference type="PANTHER" id="PTHR30582:SF2">
    <property type="entry name" value="L,D-TRANSPEPTIDASE YCIB-RELATED"/>
    <property type="match status" value="1"/>
</dbReference>
<dbReference type="Proteomes" id="UP000076609">
    <property type="component" value="Unassembled WGS sequence"/>
</dbReference>
<dbReference type="Pfam" id="PF03734">
    <property type="entry name" value="YkuD"/>
    <property type="match status" value="1"/>
</dbReference>
<evidence type="ECO:0000313" key="9">
    <source>
        <dbReference type="EMBL" id="KZE08587.1"/>
    </source>
</evidence>
<evidence type="ECO:0000256" key="2">
    <source>
        <dbReference type="ARBA" id="ARBA00005992"/>
    </source>
</evidence>
<organism evidence="9 10">
    <name type="scientific">Sphingomonas hankookensis</name>
    <dbReference type="NCBI Taxonomy" id="563996"/>
    <lineage>
        <taxon>Bacteria</taxon>
        <taxon>Pseudomonadati</taxon>
        <taxon>Pseudomonadota</taxon>
        <taxon>Alphaproteobacteria</taxon>
        <taxon>Sphingomonadales</taxon>
        <taxon>Sphingomonadaceae</taxon>
        <taxon>Sphingomonas</taxon>
    </lineage>
</organism>
<accession>A0ABR5Y838</accession>
<keyword evidence="6 7" id="KW-0961">Cell wall biogenesis/degradation</keyword>
<dbReference type="InterPro" id="IPR050979">
    <property type="entry name" value="LD-transpeptidase"/>
</dbReference>
<comment type="pathway">
    <text evidence="1 7">Cell wall biogenesis; peptidoglycan biosynthesis.</text>
</comment>
<dbReference type="PANTHER" id="PTHR30582">
    <property type="entry name" value="L,D-TRANSPEPTIDASE"/>
    <property type="match status" value="1"/>
</dbReference>
<evidence type="ECO:0000256" key="5">
    <source>
        <dbReference type="ARBA" id="ARBA00022984"/>
    </source>
</evidence>
<dbReference type="RefSeq" id="WP_066694429.1">
    <property type="nucleotide sequence ID" value="NZ_CP117025.1"/>
</dbReference>
<sequence length="223" mass="22829">MRASLRTGLGLALLVGVVGATAGGAAMLLGVERPVPAVAPVKPVAKAASVPVAAPAPVATPIAVSTPAPEAMVVRRVLDIEGPFTHGRWVWDEDGAPSKGPLVITIDLDAQTLSVFRNGYEIGAAVVLYGADWKPTPLGALKITEKDADHVSNLYGAPMPYMLRLTNDGISIHGSDVQEGAATHGCIGVPTAFARKLFGAAKLGDRVIITNGKRLGMGGAITA</sequence>
<evidence type="ECO:0000256" key="6">
    <source>
        <dbReference type="ARBA" id="ARBA00023316"/>
    </source>
</evidence>
<keyword evidence="4 7" id="KW-0133">Cell shape</keyword>
<keyword evidence="3" id="KW-0808">Transferase</keyword>
<evidence type="ECO:0000259" key="8">
    <source>
        <dbReference type="PROSITE" id="PS52029"/>
    </source>
</evidence>
<dbReference type="EMBL" id="LQQO01000063">
    <property type="protein sequence ID" value="KZE08587.1"/>
    <property type="molecule type" value="Genomic_DNA"/>
</dbReference>
<dbReference type="CDD" id="cd16913">
    <property type="entry name" value="YkuD_like"/>
    <property type="match status" value="1"/>
</dbReference>
<keyword evidence="5 7" id="KW-0573">Peptidoglycan synthesis</keyword>
<evidence type="ECO:0000313" key="10">
    <source>
        <dbReference type="Proteomes" id="UP000076609"/>
    </source>
</evidence>
<keyword evidence="10" id="KW-1185">Reference proteome</keyword>